<dbReference type="GO" id="GO:0003677">
    <property type="term" value="F:DNA binding"/>
    <property type="evidence" value="ECO:0007669"/>
    <property type="project" value="InterPro"/>
</dbReference>
<keyword evidence="2" id="KW-1185">Reference proteome</keyword>
<organism evidence="1 2">
    <name type="scientific">Dehalogenimonas etheniformans</name>
    <dbReference type="NCBI Taxonomy" id="1536648"/>
    <lineage>
        <taxon>Bacteria</taxon>
        <taxon>Bacillati</taxon>
        <taxon>Chloroflexota</taxon>
        <taxon>Dehalococcoidia</taxon>
        <taxon>Dehalococcoidales</taxon>
        <taxon>Dehalococcoidaceae</taxon>
        <taxon>Dehalogenimonas</taxon>
    </lineage>
</organism>
<dbReference type="RefSeq" id="WP_102330588.1">
    <property type="nucleotide sequence ID" value="NZ_CP058566.2"/>
</dbReference>
<evidence type="ECO:0000313" key="1">
    <source>
        <dbReference type="EMBL" id="PPD57576.1"/>
    </source>
</evidence>
<dbReference type="Proteomes" id="UP000235653">
    <property type="component" value="Unassembled WGS sequence"/>
</dbReference>
<protein>
    <submittedName>
        <fullName evidence="1">Recombinase family protein</fullName>
    </submittedName>
</protein>
<dbReference type="InterPro" id="IPR006119">
    <property type="entry name" value="Resolv_N"/>
</dbReference>
<sequence length="630" mass="71128">MSTPATCPVTPEALNGYIQDAAKAAGYSQGFGVKGCDLKQPFWWAGYCRQSLDAQGLNNRLPEYLLSLAKMAKAQGAIVPLEYVLYDHVSGEHLDRPAMQFLRHDLVDHGKVLGIFFADLRCLSREPAPQQVFERECEIRGIKLIFGDAPSGMDTASQFVRSALTYSNKLTRLATHNNARAGNIGRVLKGLVPACKAPYGYRYRRDAEITSAGKILIKKAWWEIDNLDENSEIIEHSPAWVVQAIFRWTGRENRTTHWVAKTLNEIGIPKPGGGVWRPNTVCGLLGNRCYTGQHFYNAASMVPNPARPLGDVTGKVRRTILRPKPKEEWIEFSVPQIITQDLWQSAMDTVAKRGRGRGKQGKAIQALLRGRIFCPVCSLPMVVRRDGRDHKVFYHCTRRYRAWDEKNACSNRKFIPGSWDESVWDIVYALLWDDVWLEQQVEVERSNHQASTKLIDSELRKINIMRSKIAKVQVGYEEGVYDAVEAKNRIKGCQAGILVAEKEIQKLSSQNNGDCVLGSVESLKRQLEELRHINLESASFEDKFNIIRLLNVRVFPSEDLKTMRIKVGLDTHQYGEDGTQNACGKVLYAPPRIPIRKTVSLNYFTAISHYPEYNNPSNVSVGIRSQPIDI</sequence>
<dbReference type="Pfam" id="PF13408">
    <property type="entry name" value="Zn_ribbon_recom"/>
    <property type="match status" value="1"/>
</dbReference>
<evidence type="ECO:0000313" key="2">
    <source>
        <dbReference type="Proteomes" id="UP000235653"/>
    </source>
</evidence>
<dbReference type="GO" id="GO:0000150">
    <property type="term" value="F:DNA strand exchange activity"/>
    <property type="evidence" value="ECO:0007669"/>
    <property type="project" value="InterPro"/>
</dbReference>
<dbReference type="Gene3D" id="3.90.1750.20">
    <property type="entry name" value="Putative Large Serine Recombinase, Chain B, Domain 2"/>
    <property type="match status" value="1"/>
</dbReference>
<dbReference type="InterPro" id="IPR038109">
    <property type="entry name" value="DNA_bind_recomb_sf"/>
</dbReference>
<dbReference type="SMART" id="SM00857">
    <property type="entry name" value="Resolvase"/>
    <property type="match status" value="1"/>
</dbReference>
<name>A0A2P5P5K1_9CHLR</name>
<dbReference type="InterPro" id="IPR050639">
    <property type="entry name" value="SSR_resolvase"/>
</dbReference>
<dbReference type="Gene3D" id="3.40.50.1390">
    <property type="entry name" value="Resolvase, N-terminal catalytic domain"/>
    <property type="match status" value="1"/>
</dbReference>
<dbReference type="PANTHER" id="PTHR30461:SF23">
    <property type="entry name" value="DNA RECOMBINASE-RELATED"/>
    <property type="match status" value="1"/>
</dbReference>
<comment type="caution">
    <text evidence="1">The sequence shown here is derived from an EMBL/GenBank/DDBJ whole genome shotgun (WGS) entry which is preliminary data.</text>
</comment>
<proteinExistence type="predicted"/>
<reference evidence="1 2" key="1">
    <citation type="journal article" date="2017" name="ISME J.">
        <title>Grape pomace compost harbors organohalide-respiring Dehalogenimonas species with novel reductive dehalogenase genes.</title>
        <authorList>
            <person name="Yang Y."/>
            <person name="Higgins S.A."/>
            <person name="Yan J."/>
            <person name="Simsir B."/>
            <person name="Chourey K."/>
            <person name="Iyer R."/>
            <person name="Hettich R.L."/>
            <person name="Baldwin B."/>
            <person name="Ogles D.M."/>
            <person name="Loffler F.E."/>
        </authorList>
    </citation>
    <scope>NUCLEOTIDE SEQUENCE [LARGE SCALE GENOMIC DNA]</scope>
    <source>
        <strain evidence="1 2">GP</strain>
    </source>
</reference>
<dbReference type="PANTHER" id="PTHR30461">
    <property type="entry name" value="DNA-INVERTASE FROM LAMBDOID PROPHAGE"/>
    <property type="match status" value="1"/>
</dbReference>
<dbReference type="OrthoDB" id="165235at2"/>
<dbReference type="AlphaFoldDB" id="A0A2P5P5K1"/>
<dbReference type="EMBL" id="JQAN02000011">
    <property type="protein sequence ID" value="PPD57576.1"/>
    <property type="molecule type" value="Genomic_DNA"/>
</dbReference>
<dbReference type="InterPro" id="IPR036162">
    <property type="entry name" value="Resolvase-like_N_sf"/>
</dbReference>
<dbReference type="SUPFAM" id="SSF53041">
    <property type="entry name" value="Resolvase-like"/>
    <property type="match status" value="1"/>
</dbReference>
<dbReference type="Pfam" id="PF00239">
    <property type="entry name" value="Resolvase"/>
    <property type="match status" value="1"/>
</dbReference>
<accession>A0A2P5P5K1</accession>
<gene>
    <name evidence="1" type="ORF">JP09_007450</name>
</gene>
<dbReference type="Pfam" id="PF07508">
    <property type="entry name" value="Recombinase"/>
    <property type="match status" value="1"/>
</dbReference>
<dbReference type="InterPro" id="IPR011109">
    <property type="entry name" value="DNA_bind_recombinase_dom"/>
</dbReference>
<dbReference type="InterPro" id="IPR025827">
    <property type="entry name" value="Zn_ribbon_recom_dom"/>
</dbReference>